<dbReference type="InterPro" id="IPR014395">
    <property type="entry name" value="Pen/GL7ACA/AHL_acylase"/>
</dbReference>
<dbReference type="InterPro" id="IPR002692">
    <property type="entry name" value="S45"/>
</dbReference>
<dbReference type="InterPro" id="IPR043146">
    <property type="entry name" value="Penicillin_amidase_N_B-knob"/>
</dbReference>
<comment type="similarity">
    <text evidence="1">Belongs to the peptidase S45 family.</text>
</comment>
<sequence>MAALRVACDAISERGGARETRVTTFTLPGLSAPAEIRIDRHGVPHIRAASAADAFRVQGFNAARDRLWQLDLWRKRGLGLLAADFGPGYLAQDRAARLFLYRGDMAAEWAAYAHPRTKGIVEAFVAGLNAYVALTEARPDLLPPEFSTMGTRPSRWAPEDVVRIRSHALVRNVPSEVARARVLARADAETDALRKGLSPPHATMPLGDLDPARWPDDLLDVLRLATAPVGFDPARLAATRDAAWAWTHVDAHGKVGRQRAADAPEPPGDGSNNWAVAPSRTATGRPILASDPHRAYALPSLRYVVHLTAPGLDVIGAGEPALPGISIGHNGTAAFGLTIAPFDQEDLFVLALDPDDPDRFRFEGGFAPITRLRERIPVRGGADEEVTLGFTRHGPVICEDAATQTAFAVRTVWSEPGAAAYLASLGYLDAATPEAFGAALHHWSAPSVNQVYADVNGRIAWFTAGKAPIRTNWDGLLPVPGDGRHAWAGFHAAADLPSRIDPEAGFVYSANEMNLPEDYPAEARKLGFEWHEPWRARRIRTVLAHQPEHGLADSQALQGDDVSEPALRLAHLAATLAAPAEAEARLGAALLETFDGHLHAASGAAALVEVFWVHHLRPALLQALVPDPDTRRLLPPGDAQALLDRLEDPRPPLDRAERDALVERTLAAAWRDCAARLGSDPATWAWGRLHHARFTHPLAATGFVGPDIPPLPMGGSGACVMHAEYDPETFRMTHGASFRMVLDVGDWDAGLFVNAPGQSGHPDSPHAADHAEPWSRRGYRPLLYSRSAIDAATETVITLLPGAADGSSAPSPSS</sequence>
<dbReference type="Gene3D" id="1.10.439.10">
    <property type="entry name" value="Penicillin Amidohydrolase, domain 1"/>
    <property type="match status" value="1"/>
</dbReference>
<dbReference type="PANTHER" id="PTHR34218">
    <property type="entry name" value="PEPTIDASE S45 PENICILLIN AMIDASE"/>
    <property type="match status" value="1"/>
</dbReference>
<dbReference type="Gene3D" id="3.60.20.10">
    <property type="entry name" value="Glutamine Phosphoribosylpyrophosphate, subunit 1, domain 1"/>
    <property type="match status" value="1"/>
</dbReference>
<reference evidence="5 6" key="1">
    <citation type="journal article" date="2021" name="Front. Microbiol.">
        <title>Comprehensive Comparative Genomics and Phenotyping of Methylobacterium Species.</title>
        <authorList>
            <person name="Alessa O."/>
            <person name="Ogura Y."/>
            <person name="Fujitani Y."/>
            <person name="Takami H."/>
            <person name="Hayashi T."/>
            <person name="Sahin N."/>
            <person name="Tani A."/>
        </authorList>
    </citation>
    <scope>NUCLEOTIDE SEQUENCE [LARGE SCALE GENOMIC DNA]</scope>
    <source>
        <strain evidence="5 6">DSM 23679</strain>
    </source>
</reference>
<keyword evidence="2" id="KW-0378">Hydrolase</keyword>
<keyword evidence="3" id="KW-0865">Zymogen</keyword>
<evidence type="ECO:0000313" key="5">
    <source>
        <dbReference type="EMBL" id="GJD44944.1"/>
    </source>
</evidence>
<dbReference type="PANTHER" id="PTHR34218:SF4">
    <property type="entry name" value="ACYL-HOMOSERINE LACTONE ACYLASE QUIP"/>
    <property type="match status" value="1"/>
</dbReference>
<evidence type="ECO:0000256" key="4">
    <source>
        <dbReference type="SAM" id="MobiDB-lite"/>
    </source>
</evidence>
<feature type="region of interest" description="Disordered" evidence="4">
    <location>
        <begin position="255"/>
        <end position="278"/>
    </location>
</feature>
<dbReference type="Pfam" id="PF01804">
    <property type="entry name" value="Penicil_amidase"/>
    <property type="match status" value="1"/>
</dbReference>
<dbReference type="Proteomes" id="UP001055117">
    <property type="component" value="Unassembled WGS sequence"/>
</dbReference>
<gene>
    <name evidence="5" type="primary">acyII</name>
    <name evidence="5" type="ORF">AFCDBAGC_2813</name>
</gene>
<name>A0ABQ4QJL8_9HYPH</name>
<organism evidence="5 6">
    <name type="scientific">Methylobacterium cerastii</name>
    <dbReference type="NCBI Taxonomy" id="932741"/>
    <lineage>
        <taxon>Bacteria</taxon>
        <taxon>Pseudomonadati</taxon>
        <taxon>Pseudomonadota</taxon>
        <taxon>Alphaproteobacteria</taxon>
        <taxon>Hyphomicrobiales</taxon>
        <taxon>Methylobacteriaceae</taxon>
        <taxon>Methylobacterium</taxon>
    </lineage>
</organism>
<dbReference type="CDD" id="cd03747">
    <property type="entry name" value="Ntn_PGA_like"/>
    <property type="match status" value="1"/>
</dbReference>
<evidence type="ECO:0000313" key="6">
    <source>
        <dbReference type="Proteomes" id="UP001055117"/>
    </source>
</evidence>
<evidence type="ECO:0000256" key="1">
    <source>
        <dbReference type="ARBA" id="ARBA00006586"/>
    </source>
</evidence>
<dbReference type="InterPro" id="IPR023343">
    <property type="entry name" value="Penicillin_amidase_dom1"/>
</dbReference>
<dbReference type="Gene3D" id="2.30.120.10">
    <property type="match status" value="1"/>
</dbReference>
<dbReference type="PIRSF" id="PIRSF001227">
    <property type="entry name" value="Pen_acylase"/>
    <property type="match status" value="1"/>
</dbReference>
<dbReference type="InterPro" id="IPR043147">
    <property type="entry name" value="Penicillin_amidase_A-knob"/>
</dbReference>
<keyword evidence="6" id="KW-1185">Reference proteome</keyword>
<comment type="caution">
    <text evidence="5">The sequence shown here is derived from an EMBL/GenBank/DDBJ whole genome shotgun (WGS) entry which is preliminary data.</text>
</comment>
<dbReference type="SUPFAM" id="SSF56235">
    <property type="entry name" value="N-terminal nucleophile aminohydrolases (Ntn hydrolases)"/>
    <property type="match status" value="1"/>
</dbReference>
<dbReference type="EMBL" id="BPQG01000044">
    <property type="protein sequence ID" value="GJD44944.1"/>
    <property type="molecule type" value="Genomic_DNA"/>
</dbReference>
<proteinExistence type="inferred from homology"/>
<accession>A0ABQ4QJL8</accession>
<dbReference type="InterPro" id="IPR029055">
    <property type="entry name" value="Ntn_hydrolases_N"/>
</dbReference>
<protein>
    <submittedName>
        <fullName evidence="5">Penicillin acylase 2 proenzyme</fullName>
    </submittedName>
</protein>
<dbReference type="Gene3D" id="1.10.1400.10">
    <property type="match status" value="1"/>
</dbReference>
<evidence type="ECO:0000256" key="2">
    <source>
        <dbReference type="ARBA" id="ARBA00022801"/>
    </source>
</evidence>
<dbReference type="RefSeq" id="WP_147831522.1">
    <property type="nucleotide sequence ID" value="NZ_BPQG01000044.1"/>
</dbReference>
<evidence type="ECO:0000256" key="3">
    <source>
        <dbReference type="ARBA" id="ARBA00023145"/>
    </source>
</evidence>